<proteinExistence type="predicted"/>
<dbReference type="RefSeq" id="WP_156329002.1">
    <property type="nucleotide sequence ID" value="NZ_CACRSW010000023.1"/>
</dbReference>
<feature type="transmembrane region" description="Helical" evidence="1">
    <location>
        <begin position="35"/>
        <end position="52"/>
    </location>
</feature>
<protein>
    <submittedName>
        <fullName evidence="2">Uncharacterized protein</fullName>
    </submittedName>
</protein>
<keyword evidence="1" id="KW-0812">Transmembrane</keyword>
<reference evidence="2" key="1">
    <citation type="submission" date="2019-11" db="EMBL/GenBank/DDBJ databases">
        <authorList>
            <person name="Feng L."/>
        </authorList>
    </citation>
    <scope>NUCLEOTIDE SEQUENCE</scope>
    <source>
        <strain evidence="2">AvaginalisLFYP127</strain>
    </source>
</reference>
<dbReference type="EMBL" id="CACRSW010000023">
    <property type="protein sequence ID" value="VYS99012.1"/>
    <property type="molecule type" value="Genomic_DNA"/>
</dbReference>
<accession>A0A6N2T1L6</accession>
<gene>
    <name evidence="2" type="ORF">AVLFYP127_00421</name>
</gene>
<sequence length="76" mass="9002">MEKKELKRSEKWKEYKDFGIPRYLMLSEKDRKKECMLWVFVSVLFLLLAVAGKNEIERYVGIILLFLVNAIGAFSK</sequence>
<keyword evidence="1" id="KW-1133">Transmembrane helix</keyword>
<name>A0A6N2T1L6_9FIRM</name>
<feature type="transmembrane region" description="Helical" evidence="1">
    <location>
        <begin position="58"/>
        <end position="75"/>
    </location>
</feature>
<evidence type="ECO:0000256" key="1">
    <source>
        <dbReference type="SAM" id="Phobius"/>
    </source>
</evidence>
<dbReference type="AlphaFoldDB" id="A0A6N2T1L6"/>
<evidence type="ECO:0000313" key="2">
    <source>
        <dbReference type="EMBL" id="VYS99012.1"/>
    </source>
</evidence>
<keyword evidence="1" id="KW-0472">Membrane</keyword>
<organism evidence="2">
    <name type="scientific">Anaerococcus vaginalis</name>
    <dbReference type="NCBI Taxonomy" id="33037"/>
    <lineage>
        <taxon>Bacteria</taxon>
        <taxon>Bacillati</taxon>
        <taxon>Bacillota</taxon>
        <taxon>Tissierellia</taxon>
        <taxon>Tissierellales</taxon>
        <taxon>Peptoniphilaceae</taxon>
        <taxon>Anaerococcus</taxon>
    </lineage>
</organism>